<name>A0AA35CN50_9FIRM</name>
<sequence length="105" mass="11702">MDQVRYPMAVMNEKVKNVLSVLTFSEEEVLHKVIEALSETRATVVTSSRLTDNGRITRSVVLSLFRLLAAAGIIRFRSAGAKGTRVGVVDTEAWQSLREALARRR</sequence>
<evidence type="ECO:0000313" key="3">
    <source>
        <dbReference type="Proteomes" id="UP001163687"/>
    </source>
</evidence>
<dbReference type="KEGG" id="cmic:caldi_34600"/>
<protein>
    <recommendedName>
        <fullName evidence="1">Global transcriptional regulator CodY C-terminal domain-containing protein</fullName>
    </recommendedName>
</protein>
<dbReference type="InterPro" id="IPR013198">
    <property type="entry name" value="GTP_trans_reg_CodY_C"/>
</dbReference>
<dbReference type="AlphaFoldDB" id="A0AA35CN50"/>
<evidence type="ECO:0000313" key="2">
    <source>
        <dbReference type="EMBL" id="BDG62370.1"/>
    </source>
</evidence>
<gene>
    <name evidence="2" type="ORF">caldi_34600</name>
</gene>
<dbReference type="InterPro" id="IPR036388">
    <property type="entry name" value="WH-like_DNA-bd_sf"/>
</dbReference>
<proteinExistence type="predicted"/>
<feature type="domain" description="Global transcriptional regulator CodY C-terminal" evidence="1">
    <location>
        <begin position="45"/>
        <end position="99"/>
    </location>
</feature>
<dbReference type="Pfam" id="PF08222">
    <property type="entry name" value="HTH_CodY"/>
    <property type="match status" value="1"/>
</dbReference>
<dbReference type="Gene3D" id="1.10.10.10">
    <property type="entry name" value="Winged helix-like DNA-binding domain superfamily/Winged helix DNA-binding domain"/>
    <property type="match status" value="1"/>
</dbReference>
<dbReference type="EMBL" id="AP025628">
    <property type="protein sequence ID" value="BDG62370.1"/>
    <property type="molecule type" value="Genomic_DNA"/>
</dbReference>
<keyword evidence="3" id="KW-1185">Reference proteome</keyword>
<evidence type="ECO:0000259" key="1">
    <source>
        <dbReference type="Pfam" id="PF08222"/>
    </source>
</evidence>
<dbReference type="Proteomes" id="UP001163687">
    <property type="component" value="Chromosome"/>
</dbReference>
<organism evidence="2 3">
    <name type="scientific">Caldinitratiruptor microaerophilus</name>
    <dbReference type="NCBI Taxonomy" id="671077"/>
    <lineage>
        <taxon>Bacteria</taxon>
        <taxon>Bacillati</taxon>
        <taxon>Bacillota</taxon>
        <taxon>Clostridia</taxon>
        <taxon>Eubacteriales</taxon>
        <taxon>Symbiobacteriaceae</taxon>
        <taxon>Caldinitratiruptor</taxon>
    </lineage>
</organism>
<dbReference type="SUPFAM" id="SSF46785">
    <property type="entry name" value="Winged helix' DNA-binding domain"/>
    <property type="match status" value="1"/>
</dbReference>
<reference evidence="2" key="1">
    <citation type="submission" date="2022-03" db="EMBL/GenBank/DDBJ databases">
        <title>Complete genome sequence of Caldinitratiruptor microaerophilus.</title>
        <authorList>
            <person name="Mukaiyama R."/>
            <person name="Nishiyama T."/>
            <person name="Ueda K."/>
        </authorList>
    </citation>
    <scope>NUCLEOTIDE SEQUENCE</scope>
    <source>
        <strain evidence="2">JCM 16183</strain>
    </source>
</reference>
<dbReference type="InterPro" id="IPR036390">
    <property type="entry name" value="WH_DNA-bd_sf"/>
</dbReference>
<accession>A0AA35CN50</accession>